<gene>
    <name evidence="1" type="ORF">PVE_R1G0737</name>
</gene>
<dbReference type="SUPFAM" id="SSF56645">
    <property type="entry name" value="Acyl-CoA dehydrogenase NM domain-like"/>
    <property type="match status" value="1"/>
</dbReference>
<dbReference type="AlphaFoldDB" id="A0A1D3JRI8"/>
<dbReference type="Gene3D" id="2.40.110.10">
    <property type="entry name" value="Butyryl-CoA Dehydrogenase, subunit A, domain 2"/>
    <property type="match status" value="1"/>
</dbReference>
<evidence type="ECO:0000313" key="2">
    <source>
        <dbReference type="Proteomes" id="UP000245431"/>
    </source>
</evidence>
<sequence length="67" mass="7356">MAGELVGNTWTEVGDVKIGQVITRISRQGEQWVANGTKYYSPGSLFAGWIDLYAQQDDTGADVRFTS</sequence>
<reference evidence="2" key="1">
    <citation type="submission" date="2016-07" db="EMBL/GenBank/DDBJ databases">
        <authorList>
            <person name="Florea S."/>
            <person name="Webb J.S."/>
            <person name="Jaromczyk J."/>
            <person name="Schardl C.L."/>
        </authorList>
    </citation>
    <scope>NUCLEOTIDE SEQUENCE [LARGE SCALE GENOMIC DNA]</scope>
    <source>
        <strain evidence="2">1YdBTEX2</strain>
    </source>
</reference>
<evidence type="ECO:0000313" key="1">
    <source>
        <dbReference type="EMBL" id="SBW78625.1"/>
    </source>
</evidence>
<dbReference type="GO" id="GO:0016627">
    <property type="term" value="F:oxidoreductase activity, acting on the CH-CH group of donors"/>
    <property type="evidence" value="ECO:0007669"/>
    <property type="project" value="InterPro"/>
</dbReference>
<accession>A0A1D3JRI8</accession>
<dbReference type="InterPro" id="IPR009100">
    <property type="entry name" value="AcylCoA_DH/oxidase_NM_dom_sf"/>
</dbReference>
<dbReference type="InterPro" id="IPR046373">
    <property type="entry name" value="Acyl-CoA_Oxase/DH_mid-dom_sf"/>
</dbReference>
<proteinExistence type="predicted"/>
<name>A0A1D3JRI8_PSEVE</name>
<dbReference type="Proteomes" id="UP000245431">
    <property type="component" value="Chromosome PVE_r1"/>
</dbReference>
<organism evidence="1 2">
    <name type="scientific">Pseudomonas veronii 1YdBTEX2</name>
    <dbReference type="NCBI Taxonomy" id="1295141"/>
    <lineage>
        <taxon>Bacteria</taxon>
        <taxon>Pseudomonadati</taxon>
        <taxon>Pseudomonadota</taxon>
        <taxon>Gammaproteobacteria</taxon>
        <taxon>Pseudomonadales</taxon>
        <taxon>Pseudomonadaceae</taxon>
        <taxon>Pseudomonas</taxon>
    </lineage>
</organism>
<protein>
    <submittedName>
        <fullName evidence="1">Uncharacterized protein</fullName>
    </submittedName>
</protein>
<dbReference type="EMBL" id="LT599583">
    <property type="protein sequence ID" value="SBW78625.1"/>
    <property type="molecule type" value="Genomic_DNA"/>
</dbReference>